<evidence type="ECO:0000256" key="7">
    <source>
        <dbReference type="RuleBase" id="RU363032"/>
    </source>
</evidence>
<dbReference type="Pfam" id="PF00528">
    <property type="entry name" value="BPD_transp_1"/>
    <property type="match status" value="1"/>
</dbReference>
<gene>
    <name evidence="10" type="ORF">SAMN00790413_05430</name>
</gene>
<keyword evidence="5 7" id="KW-1133">Transmembrane helix</keyword>
<dbReference type="Gene3D" id="1.10.3720.10">
    <property type="entry name" value="MetI-like"/>
    <property type="match status" value="1"/>
</dbReference>
<keyword evidence="11" id="KW-1185">Reference proteome</keyword>
<organism evidence="10 11">
    <name type="scientific">Deinococcus hopiensis KR-140</name>
    <dbReference type="NCBI Taxonomy" id="695939"/>
    <lineage>
        <taxon>Bacteria</taxon>
        <taxon>Thermotogati</taxon>
        <taxon>Deinococcota</taxon>
        <taxon>Deinococci</taxon>
        <taxon>Deinococcales</taxon>
        <taxon>Deinococcaceae</taxon>
        <taxon>Deinococcus</taxon>
    </lineage>
</organism>
<feature type="region of interest" description="Disordered" evidence="8">
    <location>
        <begin position="1"/>
        <end position="21"/>
    </location>
</feature>
<feature type="compositionally biased region" description="Pro residues" evidence="8">
    <location>
        <begin position="1"/>
        <end position="18"/>
    </location>
</feature>
<proteinExistence type="inferred from homology"/>
<feature type="transmembrane region" description="Helical" evidence="7">
    <location>
        <begin position="289"/>
        <end position="308"/>
    </location>
</feature>
<dbReference type="PANTHER" id="PTHR30193">
    <property type="entry name" value="ABC TRANSPORTER PERMEASE PROTEIN"/>
    <property type="match status" value="1"/>
</dbReference>
<evidence type="ECO:0000256" key="6">
    <source>
        <dbReference type="ARBA" id="ARBA00023136"/>
    </source>
</evidence>
<evidence type="ECO:0000256" key="4">
    <source>
        <dbReference type="ARBA" id="ARBA00022692"/>
    </source>
</evidence>
<comment type="subcellular location">
    <subcellularLocation>
        <location evidence="1 7">Cell membrane</location>
        <topology evidence="1 7">Multi-pass membrane protein</topology>
    </subcellularLocation>
</comment>
<dbReference type="PANTHER" id="PTHR30193:SF1">
    <property type="entry name" value="ABC TRANSPORTER PERMEASE PROTEIN YESP-RELATED"/>
    <property type="match status" value="1"/>
</dbReference>
<dbReference type="PROSITE" id="PS50928">
    <property type="entry name" value="ABC_TM1"/>
    <property type="match status" value="1"/>
</dbReference>
<accession>A0A1W1UGC3</accession>
<dbReference type="CDD" id="cd06261">
    <property type="entry name" value="TM_PBP2"/>
    <property type="match status" value="1"/>
</dbReference>
<dbReference type="InterPro" id="IPR051393">
    <property type="entry name" value="ABC_transporter_permease"/>
</dbReference>
<evidence type="ECO:0000256" key="1">
    <source>
        <dbReference type="ARBA" id="ARBA00004651"/>
    </source>
</evidence>
<keyword evidence="2 7" id="KW-0813">Transport</keyword>
<dbReference type="SUPFAM" id="SSF160964">
    <property type="entry name" value="MalF N-terminal region-like"/>
    <property type="match status" value="1"/>
</dbReference>
<feature type="transmembrane region" description="Helical" evidence="7">
    <location>
        <begin position="183"/>
        <end position="203"/>
    </location>
</feature>
<protein>
    <submittedName>
        <fullName evidence="10">Carbohydrate ABC transporter membrane protein 1, CUT1 family</fullName>
    </submittedName>
</protein>
<comment type="similarity">
    <text evidence="7">Belongs to the binding-protein-dependent transport system permease family.</text>
</comment>
<evidence type="ECO:0000256" key="5">
    <source>
        <dbReference type="ARBA" id="ARBA00022989"/>
    </source>
</evidence>
<sequence>MSAASPLPPPPATQPPAPRRQRLNGRQREALWGYLFIAPWLIGFLCFVLGPMLFSLYASFTNYDITSRFDWVGVRNYVQLLTGDQRFWKALGNTAYYAAFAVPLGIATGLLIATLLNQEVPGQRFFRTVFFLPKVLTGVAVLLLWLWVFNPQVGLINTGLYRLGVNENHLPLWFGDPAWSKPALIIMSVWTAAGSFMFYLAALRGVPRDLYESAQMDGASPARQFWAVTVPLISPVIFFKLITGISGAMQFWSESLVLTKGGPSDSTLFYGLYLWQTAFTDLRMGYASAMAWILLLITLVITGLQLWLSKRWVHYEGEVR</sequence>
<reference evidence="10 11" key="1">
    <citation type="submission" date="2017-04" db="EMBL/GenBank/DDBJ databases">
        <authorList>
            <person name="Afonso C.L."/>
            <person name="Miller P.J."/>
            <person name="Scott M.A."/>
            <person name="Spackman E."/>
            <person name="Goraichik I."/>
            <person name="Dimitrov K.M."/>
            <person name="Suarez D.L."/>
            <person name="Swayne D.E."/>
        </authorList>
    </citation>
    <scope>NUCLEOTIDE SEQUENCE [LARGE SCALE GENOMIC DNA]</scope>
    <source>
        <strain evidence="10 11">KR-140</strain>
    </source>
</reference>
<dbReference type="EMBL" id="FWWU01000004">
    <property type="protein sequence ID" value="SMB80155.1"/>
    <property type="molecule type" value="Genomic_DNA"/>
</dbReference>
<dbReference type="Proteomes" id="UP000192582">
    <property type="component" value="Unassembled WGS sequence"/>
</dbReference>
<dbReference type="STRING" id="695939.SAMN00790413_05430"/>
<feature type="transmembrane region" description="Helical" evidence="7">
    <location>
        <begin position="224"/>
        <end position="252"/>
    </location>
</feature>
<feature type="transmembrane region" description="Helical" evidence="7">
    <location>
        <begin position="128"/>
        <end position="148"/>
    </location>
</feature>
<dbReference type="AlphaFoldDB" id="A0A1W1UGC3"/>
<name>A0A1W1UGC3_9DEIO</name>
<evidence type="ECO:0000259" key="9">
    <source>
        <dbReference type="PROSITE" id="PS50928"/>
    </source>
</evidence>
<feature type="transmembrane region" description="Helical" evidence="7">
    <location>
        <begin position="95"/>
        <end position="116"/>
    </location>
</feature>
<dbReference type="InterPro" id="IPR035906">
    <property type="entry name" value="MetI-like_sf"/>
</dbReference>
<dbReference type="RefSeq" id="WP_245808125.1">
    <property type="nucleotide sequence ID" value="NZ_FWWU01000004.1"/>
</dbReference>
<keyword evidence="4 7" id="KW-0812">Transmembrane</keyword>
<dbReference type="GO" id="GO:0055085">
    <property type="term" value="P:transmembrane transport"/>
    <property type="evidence" value="ECO:0007669"/>
    <property type="project" value="InterPro"/>
</dbReference>
<evidence type="ECO:0000256" key="3">
    <source>
        <dbReference type="ARBA" id="ARBA00022475"/>
    </source>
</evidence>
<feature type="domain" description="ABC transmembrane type-1" evidence="9">
    <location>
        <begin position="91"/>
        <end position="305"/>
    </location>
</feature>
<keyword evidence="3" id="KW-1003">Cell membrane</keyword>
<evidence type="ECO:0000256" key="8">
    <source>
        <dbReference type="SAM" id="MobiDB-lite"/>
    </source>
</evidence>
<evidence type="ECO:0000313" key="10">
    <source>
        <dbReference type="EMBL" id="SMB80155.1"/>
    </source>
</evidence>
<dbReference type="GO" id="GO:0005886">
    <property type="term" value="C:plasma membrane"/>
    <property type="evidence" value="ECO:0007669"/>
    <property type="project" value="UniProtKB-SubCell"/>
</dbReference>
<evidence type="ECO:0000256" key="2">
    <source>
        <dbReference type="ARBA" id="ARBA00022448"/>
    </source>
</evidence>
<dbReference type="InterPro" id="IPR000515">
    <property type="entry name" value="MetI-like"/>
</dbReference>
<keyword evidence="6 7" id="KW-0472">Membrane</keyword>
<feature type="transmembrane region" description="Helical" evidence="7">
    <location>
        <begin position="31"/>
        <end position="54"/>
    </location>
</feature>
<evidence type="ECO:0000313" key="11">
    <source>
        <dbReference type="Proteomes" id="UP000192582"/>
    </source>
</evidence>
<dbReference type="SUPFAM" id="SSF161098">
    <property type="entry name" value="MetI-like"/>
    <property type="match status" value="1"/>
</dbReference>